<dbReference type="AlphaFoldDB" id="A0AAF3FUE6"/>
<reference evidence="2" key="1">
    <citation type="submission" date="2024-02" db="UniProtKB">
        <authorList>
            <consortium name="WormBaseParasite"/>
        </authorList>
    </citation>
    <scope>IDENTIFICATION</scope>
</reference>
<dbReference type="SUPFAM" id="SSF48452">
    <property type="entry name" value="TPR-like"/>
    <property type="match status" value="1"/>
</dbReference>
<proteinExistence type="predicted"/>
<dbReference type="InterPro" id="IPR011990">
    <property type="entry name" value="TPR-like_helical_dom_sf"/>
</dbReference>
<protein>
    <submittedName>
        <fullName evidence="2">Uncharacterized protein</fullName>
    </submittedName>
</protein>
<dbReference type="WBParaSite" id="MBELARI_LOCUS9908">
    <property type="protein sequence ID" value="MBELARI_LOCUS9908"/>
    <property type="gene ID" value="MBELARI_LOCUS9908"/>
</dbReference>
<dbReference type="PANTHER" id="PTHR16056">
    <property type="entry name" value="REGULATOR OF MICROTUBULE DYNAMICS PROTEIN"/>
    <property type="match status" value="1"/>
</dbReference>
<evidence type="ECO:0000313" key="2">
    <source>
        <dbReference type="WBParaSite" id="MBELARI_LOCUS9908"/>
    </source>
</evidence>
<dbReference type="Pfam" id="PF21033">
    <property type="entry name" value="RMD1-3"/>
    <property type="match status" value="1"/>
</dbReference>
<dbReference type="InterPro" id="IPR049039">
    <property type="entry name" value="RMD1-3_a_helical_rpt"/>
</dbReference>
<accession>A0AAF3FUE6</accession>
<name>A0AAF3FUE6_9BILA</name>
<dbReference type="GO" id="GO:0008017">
    <property type="term" value="F:microtubule binding"/>
    <property type="evidence" value="ECO:0007669"/>
    <property type="project" value="TreeGrafter"/>
</dbReference>
<organism evidence="1 2">
    <name type="scientific">Mesorhabditis belari</name>
    <dbReference type="NCBI Taxonomy" id="2138241"/>
    <lineage>
        <taxon>Eukaryota</taxon>
        <taxon>Metazoa</taxon>
        <taxon>Ecdysozoa</taxon>
        <taxon>Nematoda</taxon>
        <taxon>Chromadorea</taxon>
        <taxon>Rhabditida</taxon>
        <taxon>Rhabditina</taxon>
        <taxon>Rhabditomorpha</taxon>
        <taxon>Rhabditoidea</taxon>
        <taxon>Rhabditidae</taxon>
        <taxon>Mesorhabditinae</taxon>
        <taxon>Mesorhabditis</taxon>
    </lineage>
</organism>
<dbReference type="Proteomes" id="UP000887575">
    <property type="component" value="Unassembled WGS sequence"/>
</dbReference>
<dbReference type="PANTHER" id="PTHR16056:SF20">
    <property type="entry name" value="C2H2-TYPE DOMAIN-CONTAINING PROTEIN-RELATED"/>
    <property type="match status" value="1"/>
</dbReference>
<dbReference type="GO" id="GO:0005739">
    <property type="term" value="C:mitochondrion"/>
    <property type="evidence" value="ECO:0007669"/>
    <property type="project" value="TreeGrafter"/>
</dbReference>
<evidence type="ECO:0000313" key="1">
    <source>
        <dbReference type="Proteomes" id="UP000887575"/>
    </source>
</evidence>
<dbReference type="GO" id="GO:0005876">
    <property type="term" value="C:spindle microtubule"/>
    <property type="evidence" value="ECO:0007669"/>
    <property type="project" value="TreeGrafter"/>
</dbReference>
<dbReference type="Gene3D" id="1.25.40.10">
    <property type="entry name" value="Tetratricopeptide repeat domain"/>
    <property type="match status" value="1"/>
</dbReference>
<keyword evidence="1" id="KW-1185">Reference proteome</keyword>
<sequence>MKMNFQEIDQLLSDKRNSHQVYEKLKMQIVSEGEIDVELLWRFIQSCHQKALFSGTFNEKKNILIEGRNHAQQAVHTHPNHPNLLKFAAMVTGKSVEFVGLTDKVRQGKLFKEYLDSASELLPDDTRLLHLRARYKFSMSQMNWIERKAINAVFMVAPDHTIDEALEDLLEVYRKEPTWLDNLLYIAKSYHVKKDKVKALEFVEKCLHETAIDDEDFHHQKEAKELMGKCK</sequence>
<dbReference type="GO" id="GO:0097431">
    <property type="term" value="C:mitotic spindle pole"/>
    <property type="evidence" value="ECO:0007669"/>
    <property type="project" value="TreeGrafter"/>
</dbReference>